<evidence type="ECO:0000313" key="2">
    <source>
        <dbReference type="EMBL" id="KZP07442.1"/>
    </source>
</evidence>
<protein>
    <submittedName>
        <fullName evidence="2">Uncharacterized protein</fullName>
    </submittedName>
</protein>
<evidence type="ECO:0000313" key="3">
    <source>
        <dbReference type="Proteomes" id="UP000076532"/>
    </source>
</evidence>
<gene>
    <name evidence="2" type="ORF">FIBSPDRAFT_875460</name>
</gene>
<reference evidence="2 3" key="1">
    <citation type="journal article" date="2016" name="Mol. Biol. Evol.">
        <title>Comparative Genomics of Early-Diverging Mushroom-Forming Fungi Provides Insights into the Origins of Lignocellulose Decay Capabilities.</title>
        <authorList>
            <person name="Nagy L.G."/>
            <person name="Riley R."/>
            <person name="Tritt A."/>
            <person name="Adam C."/>
            <person name="Daum C."/>
            <person name="Floudas D."/>
            <person name="Sun H."/>
            <person name="Yadav J.S."/>
            <person name="Pangilinan J."/>
            <person name="Larsson K.H."/>
            <person name="Matsuura K."/>
            <person name="Barry K."/>
            <person name="Labutti K."/>
            <person name="Kuo R."/>
            <person name="Ohm R.A."/>
            <person name="Bhattacharya S.S."/>
            <person name="Shirouzu T."/>
            <person name="Yoshinaga Y."/>
            <person name="Martin F.M."/>
            <person name="Grigoriev I.V."/>
            <person name="Hibbett D.S."/>
        </authorList>
    </citation>
    <scope>NUCLEOTIDE SEQUENCE [LARGE SCALE GENOMIC DNA]</scope>
    <source>
        <strain evidence="2 3">CBS 109695</strain>
    </source>
</reference>
<evidence type="ECO:0000256" key="1">
    <source>
        <dbReference type="SAM" id="MobiDB-lite"/>
    </source>
</evidence>
<proteinExistence type="predicted"/>
<keyword evidence="3" id="KW-1185">Reference proteome</keyword>
<feature type="region of interest" description="Disordered" evidence="1">
    <location>
        <begin position="186"/>
        <end position="229"/>
    </location>
</feature>
<feature type="compositionally biased region" description="Polar residues" evidence="1">
    <location>
        <begin position="200"/>
        <end position="216"/>
    </location>
</feature>
<dbReference type="AlphaFoldDB" id="A0A167XPY5"/>
<dbReference type="EMBL" id="KV417751">
    <property type="protein sequence ID" value="KZP07442.1"/>
    <property type="molecule type" value="Genomic_DNA"/>
</dbReference>
<organism evidence="2 3">
    <name type="scientific">Athelia psychrophila</name>
    <dbReference type="NCBI Taxonomy" id="1759441"/>
    <lineage>
        <taxon>Eukaryota</taxon>
        <taxon>Fungi</taxon>
        <taxon>Dikarya</taxon>
        <taxon>Basidiomycota</taxon>
        <taxon>Agaricomycotina</taxon>
        <taxon>Agaricomycetes</taxon>
        <taxon>Agaricomycetidae</taxon>
        <taxon>Atheliales</taxon>
        <taxon>Atheliaceae</taxon>
        <taxon>Athelia</taxon>
    </lineage>
</organism>
<dbReference type="Proteomes" id="UP000076532">
    <property type="component" value="Unassembled WGS sequence"/>
</dbReference>
<accession>A0A167XPY5</accession>
<sequence>MSSKDQEEGKSRFPLLFSYVTIKINPVKSVEILEDDQATAAAQDAVSKVYIGYLSFYGDWIDTEDREHSDYLIHLLRSGLPKSSPDECIEEHMCSPVFPNTDHPSREPLMPSAPLPIGWTDCYHASFETVSLRVPVSYGKNASPIKLPLVAQAKHIAAISEDDARRAKLMQASQGANLVPMAAFREHAPPPTSSEEQDSFVASRQSASSGRRTVSIASVDDDDTSKPVPPPIAAISYDIAAVPSIEDPQDLLAEIKLIEVLYHEAYARAPAKRARAKEELAYAIEKAKKLDEATFNHSRSKRSLIPQVKDHALPQANLSVAQESAPSSNSNPIHKVVAFFRKISTLCRSC</sequence>
<name>A0A167XPY5_9AGAM</name>